<dbReference type="InterPro" id="IPR000864">
    <property type="entry name" value="Prot_inh_pot1"/>
</dbReference>
<proteinExistence type="inferred from homology"/>
<dbReference type="OrthoDB" id="10077158at2759"/>
<dbReference type="Pfam" id="PF00280">
    <property type="entry name" value="potato_inhibit"/>
    <property type="match status" value="1"/>
</dbReference>
<dbReference type="GO" id="GO:0004867">
    <property type="term" value="F:serine-type endopeptidase inhibitor activity"/>
    <property type="evidence" value="ECO:0007669"/>
    <property type="project" value="UniProtKB-KW"/>
</dbReference>
<dbReference type="PROSITE" id="PS00285">
    <property type="entry name" value="POTATO_INHIBITOR"/>
    <property type="match status" value="1"/>
</dbReference>
<dbReference type="InterPro" id="IPR036354">
    <property type="entry name" value="Prot_inh_pot1_sf"/>
</dbReference>
<sequence>MSTRSRYRSQELLYPTRTLGRRTLFPSQSPILQTIISAGPPNRKKAFPELVGLSVDEAFAYLSERGLRPIIATPDAFRVKEYKPRRVRIETDPSERIVIKVPKIG</sequence>
<protein>
    <submittedName>
        <fullName evidence="4">Uncharacterized protein</fullName>
    </submittedName>
</protein>
<dbReference type="EMBL" id="CAJNON010000067">
    <property type="protein sequence ID" value="CAF0906821.1"/>
    <property type="molecule type" value="Genomic_DNA"/>
</dbReference>
<dbReference type="SUPFAM" id="SSF54654">
    <property type="entry name" value="CI-2 family of serine protease inhibitors"/>
    <property type="match status" value="1"/>
</dbReference>
<evidence type="ECO:0000256" key="2">
    <source>
        <dbReference type="ARBA" id="ARBA00022690"/>
    </source>
</evidence>
<comment type="similarity">
    <text evidence="1">Belongs to the protease inhibitor I13 (potato type I serine protease inhibitor) family.</text>
</comment>
<keyword evidence="3" id="KW-0722">Serine protease inhibitor</keyword>
<evidence type="ECO:0000256" key="1">
    <source>
        <dbReference type="ARBA" id="ARBA00008210"/>
    </source>
</evidence>
<dbReference type="Gene3D" id="3.30.10.10">
    <property type="entry name" value="Trypsin Inhibitor V, subunit A"/>
    <property type="match status" value="1"/>
</dbReference>
<dbReference type="GO" id="GO:0009611">
    <property type="term" value="P:response to wounding"/>
    <property type="evidence" value="ECO:0007669"/>
    <property type="project" value="InterPro"/>
</dbReference>
<dbReference type="Proteomes" id="UP000663891">
    <property type="component" value="Unassembled WGS sequence"/>
</dbReference>
<keyword evidence="2" id="KW-0646">Protease inhibitor</keyword>
<organism evidence="4 5">
    <name type="scientific">Adineta steineri</name>
    <dbReference type="NCBI Taxonomy" id="433720"/>
    <lineage>
        <taxon>Eukaryota</taxon>
        <taxon>Metazoa</taxon>
        <taxon>Spiralia</taxon>
        <taxon>Gnathifera</taxon>
        <taxon>Rotifera</taxon>
        <taxon>Eurotatoria</taxon>
        <taxon>Bdelloidea</taxon>
        <taxon>Adinetida</taxon>
        <taxon>Adinetidae</taxon>
        <taxon>Adineta</taxon>
    </lineage>
</organism>
<accession>A0A813ZZ05</accession>
<evidence type="ECO:0000256" key="3">
    <source>
        <dbReference type="ARBA" id="ARBA00022900"/>
    </source>
</evidence>
<gene>
    <name evidence="4" type="ORF">VCS650_LOCUS9616</name>
</gene>
<evidence type="ECO:0000313" key="4">
    <source>
        <dbReference type="EMBL" id="CAF0906821.1"/>
    </source>
</evidence>
<name>A0A813ZZ05_9BILA</name>
<reference evidence="4" key="1">
    <citation type="submission" date="2021-02" db="EMBL/GenBank/DDBJ databases">
        <authorList>
            <person name="Nowell W R."/>
        </authorList>
    </citation>
    <scope>NUCLEOTIDE SEQUENCE</scope>
</reference>
<comment type="caution">
    <text evidence="4">The sequence shown here is derived from an EMBL/GenBank/DDBJ whole genome shotgun (WGS) entry which is preliminary data.</text>
</comment>
<evidence type="ECO:0000313" key="5">
    <source>
        <dbReference type="Proteomes" id="UP000663891"/>
    </source>
</evidence>
<dbReference type="AlphaFoldDB" id="A0A813ZZ05"/>